<evidence type="ECO:0000313" key="2">
    <source>
        <dbReference type="Proteomes" id="UP001501725"/>
    </source>
</evidence>
<accession>A0ABP8HVN2</accession>
<sequence length="137" mass="14918">MLLLSLLAGCRPSGAGSDETILGLACGMCDGNCFSGIRMRSGNMERFAAPRIGALDRARLSTASPEEAQRFNRLIKLLPPRLDRYPNRIGCPDCADQCTIYLSVPTASGNKTIELDPNQHPPEFAPFVKAFMEHPPL</sequence>
<keyword evidence="2" id="KW-1185">Reference proteome</keyword>
<name>A0ABP8HVN2_9BACT</name>
<organism evidence="1 2">
    <name type="scientific">Flaviaesturariibacter amylovorans</name>
    <dbReference type="NCBI Taxonomy" id="1084520"/>
    <lineage>
        <taxon>Bacteria</taxon>
        <taxon>Pseudomonadati</taxon>
        <taxon>Bacteroidota</taxon>
        <taxon>Chitinophagia</taxon>
        <taxon>Chitinophagales</taxon>
        <taxon>Chitinophagaceae</taxon>
        <taxon>Flaviaestuariibacter</taxon>
    </lineage>
</organism>
<gene>
    <name evidence="1" type="ORF">GCM10023184_47290</name>
</gene>
<dbReference type="EMBL" id="BAABGY010000026">
    <property type="protein sequence ID" value="GAA4345380.1"/>
    <property type="molecule type" value="Genomic_DNA"/>
</dbReference>
<protein>
    <recommendedName>
        <fullName evidence="3">4Fe-4S ferredoxin-type domain-containing protein</fullName>
    </recommendedName>
</protein>
<reference evidence="2" key="1">
    <citation type="journal article" date="2019" name="Int. J. Syst. Evol. Microbiol.">
        <title>The Global Catalogue of Microorganisms (GCM) 10K type strain sequencing project: providing services to taxonomists for standard genome sequencing and annotation.</title>
        <authorList>
            <consortium name="The Broad Institute Genomics Platform"/>
            <consortium name="The Broad Institute Genome Sequencing Center for Infectious Disease"/>
            <person name="Wu L."/>
            <person name="Ma J."/>
        </authorList>
    </citation>
    <scope>NUCLEOTIDE SEQUENCE [LARGE SCALE GENOMIC DNA]</scope>
    <source>
        <strain evidence="2">JCM 17919</strain>
    </source>
</reference>
<proteinExistence type="predicted"/>
<evidence type="ECO:0008006" key="3">
    <source>
        <dbReference type="Google" id="ProtNLM"/>
    </source>
</evidence>
<dbReference type="Proteomes" id="UP001501725">
    <property type="component" value="Unassembled WGS sequence"/>
</dbReference>
<evidence type="ECO:0000313" key="1">
    <source>
        <dbReference type="EMBL" id="GAA4345380.1"/>
    </source>
</evidence>
<comment type="caution">
    <text evidence="1">The sequence shown here is derived from an EMBL/GenBank/DDBJ whole genome shotgun (WGS) entry which is preliminary data.</text>
</comment>